<reference evidence="20" key="2">
    <citation type="journal article" date="2023" name="IMA Fungus">
        <title>Comparative genomic study of the Penicillium genus elucidates a diverse pangenome and 15 lateral gene transfer events.</title>
        <authorList>
            <person name="Petersen C."/>
            <person name="Sorensen T."/>
            <person name="Nielsen M.R."/>
            <person name="Sondergaard T.E."/>
            <person name="Sorensen J.L."/>
            <person name="Fitzpatrick D.A."/>
            <person name="Frisvad J.C."/>
            <person name="Nielsen K.L."/>
        </authorList>
    </citation>
    <scope>NUCLEOTIDE SEQUENCE</scope>
    <source>
        <strain evidence="20">IBT 23319</strain>
    </source>
</reference>
<dbReference type="EC" id="2.5.1.29" evidence="4"/>
<dbReference type="GO" id="GO:0004337">
    <property type="term" value="F:(2E,6E)-farnesyl diphosphate synthase activity"/>
    <property type="evidence" value="ECO:0007669"/>
    <property type="project" value="UniProtKB-EC"/>
</dbReference>
<keyword evidence="7 19" id="KW-0808">Transferase</keyword>
<dbReference type="GeneID" id="81384641"/>
<dbReference type="PANTHER" id="PTHR12001:SF70">
    <property type="entry name" value="PYROPHOSPHATE SYNTHETASE ATMG, PUTATIVE (AFU_ORTHOLOGUE AFUA_8G02400)-RELATED"/>
    <property type="match status" value="1"/>
</dbReference>
<evidence type="ECO:0000256" key="17">
    <source>
        <dbReference type="ARBA" id="ARBA00049291"/>
    </source>
</evidence>
<evidence type="ECO:0000256" key="7">
    <source>
        <dbReference type="ARBA" id="ARBA00022679"/>
    </source>
</evidence>
<evidence type="ECO:0000256" key="10">
    <source>
        <dbReference type="ARBA" id="ARBA00032052"/>
    </source>
</evidence>
<dbReference type="Gene3D" id="1.10.600.10">
    <property type="entry name" value="Farnesyl Diphosphate Synthase"/>
    <property type="match status" value="1"/>
</dbReference>
<keyword evidence="8" id="KW-0479">Metal-binding</keyword>
<evidence type="ECO:0000313" key="21">
    <source>
        <dbReference type="Proteomes" id="UP001147733"/>
    </source>
</evidence>
<name>A0A9W9TMG5_PENCI</name>
<dbReference type="GO" id="GO:0008299">
    <property type="term" value="P:isoprenoid biosynthetic process"/>
    <property type="evidence" value="ECO:0007669"/>
    <property type="project" value="InterPro"/>
</dbReference>
<dbReference type="PANTHER" id="PTHR12001">
    <property type="entry name" value="GERANYLGERANYL PYROPHOSPHATE SYNTHASE"/>
    <property type="match status" value="1"/>
</dbReference>
<evidence type="ECO:0000256" key="4">
    <source>
        <dbReference type="ARBA" id="ARBA00012382"/>
    </source>
</evidence>
<evidence type="ECO:0000256" key="19">
    <source>
        <dbReference type="RuleBase" id="RU004466"/>
    </source>
</evidence>
<comment type="pathway">
    <text evidence="2">Secondary metabolite biosynthesis.</text>
</comment>
<dbReference type="PROSITE" id="PS00444">
    <property type="entry name" value="POLYPRENYL_SYNTHASE_2"/>
    <property type="match status" value="1"/>
</dbReference>
<evidence type="ECO:0000256" key="12">
    <source>
        <dbReference type="ARBA" id="ARBA00032424"/>
    </source>
</evidence>
<evidence type="ECO:0000256" key="2">
    <source>
        <dbReference type="ARBA" id="ARBA00005179"/>
    </source>
</evidence>
<evidence type="ECO:0000313" key="20">
    <source>
        <dbReference type="EMBL" id="KAJ5226550.1"/>
    </source>
</evidence>
<comment type="cofactor">
    <cofactor evidence="1">
        <name>Mg(2+)</name>
        <dbReference type="ChEBI" id="CHEBI:18420"/>
    </cofactor>
</comment>
<dbReference type="EMBL" id="JAPQKT010000006">
    <property type="protein sequence ID" value="KAJ5226550.1"/>
    <property type="molecule type" value="Genomic_DNA"/>
</dbReference>
<dbReference type="RefSeq" id="XP_056498915.1">
    <property type="nucleotide sequence ID" value="XM_056645474.1"/>
</dbReference>
<evidence type="ECO:0000256" key="5">
    <source>
        <dbReference type="ARBA" id="ARBA00012439"/>
    </source>
</evidence>
<keyword evidence="9" id="KW-0460">Magnesium</keyword>
<dbReference type="GO" id="GO:0004311">
    <property type="term" value="F:geranylgeranyl diphosphate synthase activity"/>
    <property type="evidence" value="ECO:0007669"/>
    <property type="project" value="UniProtKB-EC"/>
</dbReference>
<dbReference type="PROSITE" id="PS00723">
    <property type="entry name" value="POLYPRENYL_SYNTHASE_1"/>
    <property type="match status" value="1"/>
</dbReference>
<dbReference type="SFLD" id="SFLDS00005">
    <property type="entry name" value="Isoprenoid_Synthase_Type_I"/>
    <property type="match status" value="1"/>
</dbReference>
<dbReference type="InterPro" id="IPR033749">
    <property type="entry name" value="Polyprenyl_synt_CS"/>
</dbReference>
<dbReference type="EC" id="2.5.1.10" evidence="5"/>
<organism evidence="20 21">
    <name type="scientific">Penicillium citrinum</name>
    <dbReference type="NCBI Taxonomy" id="5077"/>
    <lineage>
        <taxon>Eukaryota</taxon>
        <taxon>Fungi</taxon>
        <taxon>Dikarya</taxon>
        <taxon>Ascomycota</taxon>
        <taxon>Pezizomycotina</taxon>
        <taxon>Eurotiomycetes</taxon>
        <taxon>Eurotiomycetidae</taxon>
        <taxon>Eurotiales</taxon>
        <taxon>Aspergillaceae</taxon>
        <taxon>Penicillium</taxon>
    </lineage>
</organism>
<comment type="catalytic activity">
    <reaction evidence="18">
        <text>isopentenyl diphosphate + (2E)-geranyl diphosphate = (2E,6E)-farnesyl diphosphate + diphosphate</text>
        <dbReference type="Rhea" id="RHEA:19361"/>
        <dbReference type="ChEBI" id="CHEBI:33019"/>
        <dbReference type="ChEBI" id="CHEBI:58057"/>
        <dbReference type="ChEBI" id="CHEBI:128769"/>
        <dbReference type="ChEBI" id="CHEBI:175763"/>
        <dbReference type="EC" id="2.5.1.10"/>
    </reaction>
</comment>
<evidence type="ECO:0000256" key="16">
    <source>
        <dbReference type="ARBA" id="ARBA00048119"/>
    </source>
</evidence>
<dbReference type="GO" id="GO:0043386">
    <property type="term" value="P:mycotoxin biosynthetic process"/>
    <property type="evidence" value="ECO:0007669"/>
    <property type="project" value="UniProtKB-ARBA"/>
</dbReference>
<dbReference type="GO" id="GO:0046165">
    <property type="term" value="P:alcohol biosynthetic process"/>
    <property type="evidence" value="ECO:0007669"/>
    <property type="project" value="UniProtKB-ARBA"/>
</dbReference>
<accession>A0A9W9TMG5</accession>
<dbReference type="EC" id="2.5.1.1" evidence="6"/>
<dbReference type="OrthoDB" id="10029326at2759"/>
<comment type="caution">
    <text evidence="20">The sequence shown here is derived from an EMBL/GenBank/DDBJ whole genome shotgun (WGS) entry which is preliminary data.</text>
</comment>
<evidence type="ECO:0000256" key="14">
    <source>
        <dbReference type="ARBA" id="ARBA00032873"/>
    </source>
</evidence>
<gene>
    <name evidence="20" type="ORF">N7469_006556</name>
</gene>
<dbReference type="Pfam" id="PF00348">
    <property type="entry name" value="polyprenyl_synt"/>
    <property type="match status" value="1"/>
</dbReference>
<evidence type="ECO:0000256" key="1">
    <source>
        <dbReference type="ARBA" id="ARBA00001946"/>
    </source>
</evidence>
<comment type="similarity">
    <text evidence="3 19">Belongs to the FPP/GGPP synthase family.</text>
</comment>
<dbReference type="SUPFAM" id="SSF48576">
    <property type="entry name" value="Terpenoid synthases"/>
    <property type="match status" value="1"/>
</dbReference>
<protein>
    <recommendedName>
        <fullName evidence="14">(2E,6E)-farnesyl diphosphate synthase</fullName>
        <ecNumber evidence="6">2.5.1.1</ecNumber>
        <ecNumber evidence="5">2.5.1.10</ecNumber>
        <ecNumber evidence="4">2.5.1.29</ecNumber>
    </recommendedName>
    <alternativeName>
        <fullName evidence="13">Dimethylallyltranstransferase</fullName>
    </alternativeName>
    <alternativeName>
        <fullName evidence="12">Farnesyl diphosphate synthase</fullName>
    </alternativeName>
    <alternativeName>
        <fullName evidence="10">Farnesyltranstransferase</fullName>
    </alternativeName>
    <alternativeName>
        <fullName evidence="15">Geranylgeranyl diphosphate synthase</fullName>
    </alternativeName>
    <alternativeName>
        <fullName evidence="11">Geranyltranstransferase</fullName>
    </alternativeName>
</protein>
<evidence type="ECO:0000256" key="8">
    <source>
        <dbReference type="ARBA" id="ARBA00022723"/>
    </source>
</evidence>
<evidence type="ECO:0000256" key="9">
    <source>
        <dbReference type="ARBA" id="ARBA00022842"/>
    </source>
</evidence>
<comment type="catalytic activity">
    <reaction evidence="17">
        <text>isopentenyl diphosphate + dimethylallyl diphosphate = (2E)-geranyl diphosphate + diphosphate</text>
        <dbReference type="Rhea" id="RHEA:22408"/>
        <dbReference type="ChEBI" id="CHEBI:33019"/>
        <dbReference type="ChEBI" id="CHEBI:57623"/>
        <dbReference type="ChEBI" id="CHEBI:58057"/>
        <dbReference type="ChEBI" id="CHEBI:128769"/>
        <dbReference type="EC" id="2.5.1.1"/>
    </reaction>
</comment>
<dbReference type="CDD" id="cd00685">
    <property type="entry name" value="Trans_IPPS_HT"/>
    <property type="match status" value="1"/>
</dbReference>
<dbReference type="InterPro" id="IPR008949">
    <property type="entry name" value="Isoprenoid_synthase_dom_sf"/>
</dbReference>
<sequence length="347" mass="39511">MSIDAYLQRGYSSLANSKLFDVPKFAPRISSLEIKSLDCTSSDKIAFQYEKVVRAPLDYLLSIPGKDIRSMIINAFNEWLLIPEKELSIVKDIINLLHTASLLIDDIQDGSRLRRGKPVAHDIFGVAQTINSANYAYYLQQSRLGEIGNPQAFVIFTKALLDLHMGQGMDLYWRDAVVCPTEEEYTRMVAYKTGGLFHLALSLMQIQGNQERDLSDLMELLGIIFQIRDDYMNLHSGLYAEKKGLMEDFTEGKFSFPIIHSIHTTPNNSDLLEILKQRTEDEVVKMRAFEIMESTGSFEYTRTRLRFLHKQARDLVEDLEVLLGPNRGIHKILDLLEVEPSRGAGKS</sequence>
<evidence type="ECO:0000256" key="3">
    <source>
        <dbReference type="ARBA" id="ARBA00006706"/>
    </source>
</evidence>
<evidence type="ECO:0000256" key="15">
    <source>
        <dbReference type="ARBA" id="ARBA00033096"/>
    </source>
</evidence>
<dbReference type="AlphaFoldDB" id="A0A9W9TMG5"/>
<evidence type="ECO:0000256" key="18">
    <source>
        <dbReference type="ARBA" id="ARBA00049399"/>
    </source>
</evidence>
<evidence type="ECO:0000256" key="13">
    <source>
        <dbReference type="ARBA" id="ARBA00032448"/>
    </source>
</evidence>
<reference evidence="20" key="1">
    <citation type="submission" date="2022-11" db="EMBL/GenBank/DDBJ databases">
        <authorList>
            <person name="Petersen C."/>
        </authorList>
    </citation>
    <scope>NUCLEOTIDE SEQUENCE</scope>
    <source>
        <strain evidence="20">IBT 23319</strain>
    </source>
</reference>
<evidence type="ECO:0000256" key="6">
    <source>
        <dbReference type="ARBA" id="ARBA00012833"/>
    </source>
</evidence>
<proteinExistence type="inferred from homology"/>
<dbReference type="InterPro" id="IPR000092">
    <property type="entry name" value="Polyprenyl_synt"/>
</dbReference>
<keyword evidence="21" id="KW-1185">Reference proteome</keyword>
<comment type="catalytic activity">
    <reaction evidence="16">
        <text>isopentenyl diphosphate + (2E,6E)-farnesyl diphosphate = (2E,6E,10E)-geranylgeranyl diphosphate + diphosphate</text>
        <dbReference type="Rhea" id="RHEA:17653"/>
        <dbReference type="ChEBI" id="CHEBI:33019"/>
        <dbReference type="ChEBI" id="CHEBI:58756"/>
        <dbReference type="ChEBI" id="CHEBI:128769"/>
        <dbReference type="ChEBI" id="CHEBI:175763"/>
        <dbReference type="EC" id="2.5.1.29"/>
    </reaction>
</comment>
<dbReference type="Proteomes" id="UP001147733">
    <property type="component" value="Unassembled WGS sequence"/>
</dbReference>
<dbReference type="GO" id="GO:0004161">
    <property type="term" value="F:dimethylallyltranstransferase activity"/>
    <property type="evidence" value="ECO:0007669"/>
    <property type="project" value="UniProtKB-EC"/>
</dbReference>
<dbReference type="GO" id="GO:0046872">
    <property type="term" value="F:metal ion binding"/>
    <property type="evidence" value="ECO:0007669"/>
    <property type="project" value="UniProtKB-KW"/>
</dbReference>
<evidence type="ECO:0000256" key="11">
    <source>
        <dbReference type="ARBA" id="ARBA00032380"/>
    </source>
</evidence>